<evidence type="ECO:0000313" key="4">
    <source>
        <dbReference type="Proteomes" id="UP000054248"/>
    </source>
</evidence>
<dbReference type="PANTHER" id="PTHR47789">
    <property type="entry name" value="LAS SEVENTEEN-BINDING PROTEIN 5"/>
    <property type="match status" value="1"/>
</dbReference>
<dbReference type="SUPFAM" id="SSF48464">
    <property type="entry name" value="ENTH/VHS domain"/>
    <property type="match status" value="1"/>
</dbReference>
<proteinExistence type="predicted"/>
<feature type="domain" description="VHS" evidence="2">
    <location>
        <begin position="1"/>
        <end position="151"/>
    </location>
</feature>
<dbReference type="GO" id="GO:0030479">
    <property type="term" value="C:actin cortical patch"/>
    <property type="evidence" value="ECO:0007669"/>
    <property type="project" value="TreeGrafter"/>
</dbReference>
<dbReference type="Gene3D" id="1.25.40.90">
    <property type="match status" value="1"/>
</dbReference>
<name>A0A0C3M9M4_9AGAM</name>
<dbReference type="InterPro" id="IPR045007">
    <property type="entry name" value="LSB5"/>
</dbReference>
<gene>
    <name evidence="3" type="ORF">M407DRAFT_153682</name>
</gene>
<evidence type="ECO:0000256" key="1">
    <source>
        <dbReference type="SAM" id="MobiDB-lite"/>
    </source>
</evidence>
<dbReference type="STRING" id="1051891.A0A0C3M9M4"/>
<dbReference type="GO" id="GO:0043130">
    <property type="term" value="F:ubiquitin binding"/>
    <property type="evidence" value="ECO:0007669"/>
    <property type="project" value="InterPro"/>
</dbReference>
<dbReference type="GO" id="GO:0006897">
    <property type="term" value="P:endocytosis"/>
    <property type="evidence" value="ECO:0007669"/>
    <property type="project" value="InterPro"/>
</dbReference>
<dbReference type="AlphaFoldDB" id="A0A0C3M9M4"/>
<feature type="compositionally biased region" description="Polar residues" evidence="1">
    <location>
        <begin position="172"/>
        <end position="184"/>
    </location>
</feature>
<evidence type="ECO:0000259" key="2">
    <source>
        <dbReference type="PROSITE" id="PS50179"/>
    </source>
</evidence>
<feature type="region of interest" description="Disordered" evidence="1">
    <location>
        <begin position="121"/>
        <end position="160"/>
    </location>
</feature>
<keyword evidence="4" id="KW-1185">Reference proteome</keyword>
<dbReference type="EMBL" id="KN822972">
    <property type="protein sequence ID" value="KIO30382.1"/>
    <property type="molecule type" value="Genomic_DNA"/>
</dbReference>
<feature type="region of interest" description="Disordered" evidence="1">
    <location>
        <begin position="172"/>
        <end position="192"/>
    </location>
</feature>
<dbReference type="Proteomes" id="UP000054248">
    <property type="component" value="Unassembled WGS sequence"/>
</dbReference>
<reference evidence="4" key="2">
    <citation type="submission" date="2015-01" db="EMBL/GenBank/DDBJ databases">
        <title>Evolutionary Origins and Diversification of the Mycorrhizal Mutualists.</title>
        <authorList>
            <consortium name="DOE Joint Genome Institute"/>
            <consortium name="Mycorrhizal Genomics Consortium"/>
            <person name="Kohler A."/>
            <person name="Kuo A."/>
            <person name="Nagy L.G."/>
            <person name="Floudas D."/>
            <person name="Copeland A."/>
            <person name="Barry K.W."/>
            <person name="Cichocki N."/>
            <person name="Veneault-Fourrey C."/>
            <person name="LaButti K."/>
            <person name="Lindquist E.A."/>
            <person name="Lipzen A."/>
            <person name="Lundell T."/>
            <person name="Morin E."/>
            <person name="Murat C."/>
            <person name="Riley R."/>
            <person name="Ohm R."/>
            <person name="Sun H."/>
            <person name="Tunlid A."/>
            <person name="Henrissat B."/>
            <person name="Grigoriev I.V."/>
            <person name="Hibbett D.S."/>
            <person name="Martin F."/>
        </authorList>
    </citation>
    <scope>NUCLEOTIDE SEQUENCE [LARGE SCALE GENOMIC DNA]</scope>
    <source>
        <strain evidence="4">MUT 4182</strain>
    </source>
</reference>
<protein>
    <recommendedName>
        <fullName evidence="2">VHS domain-containing protein</fullName>
    </recommendedName>
</protein>
<accession>A0A0C3M9M4</accession>
<dbReference type="GO" id="GO:0035091">
    <property type="term" value="F:phosphatidylinositol binding"/>
    <property type="evidence" value="ECO:0007669"/>
    <property type="project" value="InterPro"/>
</dbReference>
<dbReference type="InterPro" id="IPR008942">
    <property type="entry name" value="ENTH_VHS"/>
</dbReference>
<dbReference type="SUPFAM" id="SSF89009">
    <property type="entry name" value="GAT-like domain"/>
    <property type="match status" value="1"/>
</dbReference>
<evidence type="ECO:0000313" key="3">
    <source>
        <dbReference type="EMBL" id="KIO30382.1"/>
    </source>
</evidence>
<dbReference type="GO" id="GO:0007034">
    <property type="term" value="P:vacuolar transport"/>
    <property type="evidence" value="ECO:0007669"/>
    <property type="project" value="UniProtKB-ARBA"/>
</dbReference>
<dbReference type="GO" id="GO:0007015">
    <property type="term" value="P:actin filament organization"/>
    <property type="evidence" value="ECO:0007669"/>
    <property type="project" value="InterPro"/>
</dbReference>
<feature type="region of interest" description="Disordered" evidence="1">
    <location>
        <begin position="402"/>
        <end position="674"/>
    </location>
</feature>
<organism evidence="3 4">
    <name type="scientific">Tulasnella calospora MUT 4182</name>
    <dbReference type="NCBI Taxonomy" id="1051891"/>
    <lineage>
        <taxon>Eukaryota</taxon>
        <taxon>Fungi</taxon>
        <taxon>Dikarya</taxon>
        <taxon>Basidiomycota</taxon>
        <taxon>Agaricomycotina</taxon>
        <taxon>Agaricomycetes</taxon>
        <taxon>Cantharellales</taxon>
        <taxon>Tulasnellaceae</taxon>
        <taxon>Tulasnella</taxon>
    </lineage>
</organism>
<feature type="compositionally biased region" description="Basic and acidic residues" evidence="1">
    <location>
        <begin position="642"/>
        <end position="663"/>
    </location>
</feature>
<dbReference type="InterPro" id="IPR002014">
    <property type="entry name" value="VHS_dom"/>
</dbReference>
<dbReference type="PROSITE" id="PS50179">
    <property type="entry name" value="VHS"/>
    <property type="match status" value="1"/>
</dbReference>
<feature type="compositionally biased region" description="Polar residues" evidence="1">
    <location>
        <begin position="507"/>
        <end position="519"/>
    </location>
</feature>
<dbReference type="GO" id="GO:0051666">
    <property type="term" value="P:actin cortical patch localization"/>
    <property type="evidence" value="ECO:0007669"/>
    <property type="project" value="TreeGrafter"/>
</dbReference>
<sequence>MTATASEDWTLLMEVCEQASTEAGAKEAAKALRYEIKYAEAPAMLSAARLWAIMLRNTQAPFVQATSTKKFLEIVEDALNNPDTSPVVRDRLMFVLAGASAQFGNKFPNFRSSWKKVKPREAPVEGIPFDPKDPMFQPPSRRLPKPGFVADPNQQQQQQRPISAIEILPAPGSQSRASLQSATNHPLPPIPGAQQVVLQGVDVHLYPEEPQPRREREYSNGGGVVALDSPQVATQRDKRPKNRNRLSRMIISPEEDIRRLFQECEIAKSNAGLLTNAMTYAKPEEVVAGGADGLIREFYLKCMHSQEIITAQIPWATAQSERARAAFLQAHPEAADNPQAHTMEEELLSEILMAHQELLEGFRVYDENEKIAMQEREIREVQERSKVETRLDRTQIQYYAADGSFVTQPTGGAGGSGSRSPSPIPPIIQGDHTQARSSPGPRAGQPLPTPPGAVLGVPNAYDSHHPNGSNHTLAPPPHAPHGPRHPRSRSPSPDGQSRRSVDLPRSTAATPGISGSATPNGAAASSGRLDTLRRGMSKLGLDVKRTRSGSSASGRGRRSAEVANGVAGHDDDDEIKTPIQPSAKALGKRKADPPADDAFDPDDIFKERTTTPMAVYPAGEDNLLNSDSDSVDDGNNSHHKPHVEYAYDAAAERKKELEREAKKAAKQRSAVPST</sequence>
<dbReference type="HOGENOM" id="CLU_010003_0_0_1"/>
<reference evidence="3 4" key="1">
    <citation type="submission" date="2014-04" db="EMBL/GenBank/DDBJ databases">
        <authorList>
            <consortium name="DOE Joint Genome Institute"/>
            <person name="Kuo A."/>
            <person name="Girlanda M."/>
            <person name="Perotto S."/>
            <person name="Kohler A."/>
            <person name="Nagy L.G."/>
            <person name="Floudas D."/>
            <person name="Copeland A."/>
            <person name="Barry K.W."/>
            <person name="Cichocki N."/>
            <person name="Veneault-Fourrey C."/>
            <person name="LaButti K."/>
            <person name="Lindquist E.A."/>
            <person name="Lipzen A."/>
            <person name="Lundell T."/>
            <person name="Morin E."/>
            <person name="Murat C."/>
            <person name="Sun H."/>
            <person name="Tunlid A."/>
            <person name="Henrissat B."/>
            <person name="Grigoriev I.V."/>
            <person name="Hibbett D.S."/>
            <person name="Martin F."/>
            <person name="Nordberg H.P."/>
            <person name="Cantor M.N."/>
            <person name="Hua S.X."/>
        </authorList>
    </citation>
    <scope>NUCLEOTIDE SEQUENCE [LARGE SCALE GENOMIC DNA]</scope>
    <source>
        <strain evidence="3 4">MUT 4182</strain>
    </source>
</reference>
<dbReference type="OrthoDB" id="10255964at2759"/>
<dbReference type="PANTHER" id="PTHR47789:SF2">
    <property type="entry name" value="VHS DOMAIN-CONTAINING PROTEIN"/>
    <property type="match status" value="1"/>
</dbReference>